<keyword evidence="3 6" id="KW-0479">Metal-binding</keyword>
<dbReference type="Pfam" id="PF08240">
    <property type="entry name" value="ADH_N"/>
    <property type="match status" value="1"/>
</dbReference>
<comment type="cofactor">
    <cofactor evidence="1 6">
        <name>Zn(2+)</name>
        <dbReference type="ChEBI" id="CHEBI:29105"/>
    </cofactor>
</comment>
<evidence type="ECO:0000313" key="8">
    <source>
        <dbReference type="EMBL" id="MFC5502652.1"/>
    </source>
</evidence>
<dbReference type="RefSeq" id="WP_386740341.1">
    <property type="nucleotide sequence ID" value="NZ_JBHSMG010000002.1"/>
</dbReference>
<dbReference type="SMART" id="SM00829">
    <property type="entry name" value="PKS_ER"/>
    <property type="match status" value="1"/>
</dbReference>
<keyword evidence="4 6" id="KW-0862">Zinc</keyword>
<evidence type="ECO:0000313" key="9">
    <source>
        <dbReference type="Proteomes" id="UP001596039"/>
    </source>
</evidence>
<name>A0ABW0NTT0_9MICO</name>
<protein>
    <submittedName>
        <fullName evidence="8">NAD(P)-dependent alcohol dehydrogenase</fullName>
    </submittedName>
</protein>
<organism evidence="8 9">
    <name type="scientific">Lysinimonas soli</name>
    <dbReference type="NCBI Taxonomy" id="1074233"/>
    <lineage>
        <taxon>Bacteria</taxon>
        <taxon>Bacillati</taxon>
        <taxon>Actinomycetota</taxon>
        <taxon>Actinomycetes</taxon>
        <taxon>Micrococcales</taxon>
        <taxon>Microbacteriaceae</taxon>
        <taxon>Lysinimonas</taxon>
    </lineage>
</organism>
<evidence type="ECO:0000259" key="7">
    <source>
        <dbReference type="SMART" id="SM00829"/>
    </source>
</evidence>
<dbReference type="InterPro" id="IPR002328">
    <property type="entry name" value="ADH_Zn_CS"/>
</dbReference>
<dbReference type="InterPro" id="IPR013149">
    <property type="entry name" value="ADH-like_C"/>
</dbReference>
<evidence type="ECO:0000256" key="2">
    <source>
        <dbReference type="ARBA" id="ARBA00008072"/>
    </source>
</evidence>
<evidence type="ECO:0000256" key="4">
    <source>
        <dbReference type="ARBA" id="ARBA00022833"/>
    </source>
</evidence>
<gene>
    <name evidence="8" type="ORF">ACFPJ4_10430</name>
</gene>
<dbReference type="Pfam" id="PF00107">
    <property type="entry name" value="ADH_zinc_N"/>
    <property type="match status" value="1"/>
</dbReference>
<accession>A0ABW0NTT0</accession>
<feature type="domain" description="Enoyl reductase (ER)" evidence="7">
    <location>
        <begin position="14"/>
        <end position="366"/>
    </location>
</feature>
<evidence type="ECO:0000256" key="5">
    <source>
        <dbReference type="ARBA" id="ARBA00023002"/>
    </source>
</evidence>
<dbReference type="EMBL" id="JBHSMG010000002">
    <property type="protein sequence ID" value="MFC5502652.1"/>
    <property type="molecule type" value="Genomic_DNA"/>
</dbReference>
<dbReference type="Proteomes" id="UP001596039">
    <property type="component" value="Unassembled WGS sequence"/>
</dbReference>
<dbReference type="PANTHER" id="PTHR43350">
    <property type="entry name" value="NAD-DEPENDENT ALCOHOL DEHYDROGENASE"/>
    <property type="match status" value="1"/>
</dbReference>
<dbReference type="CDD" id="cd08278">
    <property type="entry name" value="benzyl_alcohol_DH"/>
    <property type="match status" value="1"/>
</dbReference>
<dbReference type="InterPro" id="IPR013154">
    <property type="entry name" value="ADH-like_N"/>
</dbReference>
<evidence type="ECO:0000256" key="1">
    <source>
        <dbReference type="ARBA" id="ARBA00001947"/>
    </source>
</evidence>
<dbReference type="PANTHER" id="PTHR43350:SF17">
    <property type="entry name" value="NAD-DEPENDENT ALCOHOL DEHYDROGENASE"/>
    <property type="match status" value="1"/>
</dbReference>
<proteinExistence type="inferred from homology"/>
<dbReference type="InterPro" id="IPR036291">
    <property type="entry name" value="NAD(P)-bd_dom_sf"/>
</dbReference>
<dbReference type="Gene3D" id="3.90.180.10">
    <property type="entry name" value="Medium-chain alcohol dehydrogenases, catalytic domain"/>
    <property type="match status" value="1"/>
</dbReference>
<dbReference type="Gene3D" id="3.40.50.720">
    <property type="entry name" value="NAD(P)-binding Rossmann-like Domain"/>
    <property type="match status" value="1"/>
</dbReference>
<comment type="caution">
    <text evidence="8">The sequence shown here is derived from an EMBL/GenBank/DDBJ whole genome shotgun (WGS) entry which is preliminary data.</text>
</comment>
<keyword evidence="9" id="KW-1185">Reference proteome</keyword>
<reference evidence="9" key="1">
    <citation type="journal article" date="2019" name="Int. J. Syst. Evol. Microbiol.">
        <title>The Global Catalogue of Microorganisms (GCM) 10K type strain sequencing project: providing services to taxonomists for standard genome sequencing and annotation.</title>
        <authorList>
            <consortium name="The Broad Institute Genomics Platform"/>
            <consortium name="The Broad Institute Genome Sequencing Center for Infectious Disease"/>
            <person name="Wu L."/>
            <person name="Ma J."/>
        </authorList>
    </citation>
    <scope>NUCLEOTIDE SEQUENCE [LARGE SCALE GENOMIC DNA]</scope>
    <source>
        <strain evidence="9">CGMCC 4.6997</strain>
    </source>
</reference>
<evidence type="ECO:0000256" key="6">
    <source>
        <dbReference type="RuleBase" id="RU361277"/>
    </source>
</evidence>
<sequence>MTMQITAAITRDVGRPLEITTLELDDLRPDEVQVRLVATGVCHTDALVRDGILPGSLPVVLGHEGAGVVTAVGARVESVAVGDHVVLGFNSCGVCAQCTAGHPAYCASFPPLNFGGRRQDGSTSLSEAGASVGSHFFGQSSFASFANVAARSVAKVSASVPLELVGPLGCGITTGAGTVLNVLKPAPGSSIVIFGTGAVGDSALLAAVVAECSTIIMVDVVPARLALATELGATHVIDSRHEDAVARVHEITGVGAHYAIDTTGRPGVFRQMVDSLAPQGFAALVGAAAPGTEATVDIGAFLVNSPTVTAVIEGDAVPQTFIPYLVELYEAGRFPFDRLIKTYAFGDINQAFADSESGLTIKPVVVF</sequence>
<keyword evidence="5" id="KW-0560">Oxidoreductase</keyword>
<evidence type="ECO:0000256" key="3">
    <source>
        <dbReference type="ARBA" id="ARBA00022723"/>
    </source>
</evidence>
<dbReference type="SUPFAM" id="SSF50129">
    <property type="entry name" value="GroES-like"/>
    <property type="match status" value="1"/>
</dbReference>
<dbReference type="SUPFAM" id="SSF51735">
    <property type="entry name" value="NAD(P)-binding Rossmann-fold domains"/>
    <property type="match status" value="1"/>
</dbReference>
<dbReference type="InterPro" id="IPR011032">
    <property type="entry name" value="GroES-like_sf"/>
</dbReference>
<dbReference type="InterPro" id="IPR020843">
    <property type="entry name" value="ER"/>
</dbReference>
<comment type="similarity">
    <text evidence="2 6">Belongs to the zinc-containing alcohol dehydrogenase family.</text>
</comment>
<dbReference type="PROSITE" id="PS00059">
    <property type="entry name" value="ADH_ZINC"/>
    <property type="match status" value="1"/>
</dbReference>